<reference evidence="1 2" key="1">
    <citation type="submission" date="2020-08" db="EMBL/GenBank/DDBJ databases">
        <title>Genome public.</title>
        <authorList>
            <person name="Liu C."/>
            <person name="Sun Q."/>
        </authorList>
    </citation>
    <scope>NUCLEOTIDE SEQUENCE [LARGE SCALE GENOMIC DNA]</scope>
    <source>
        <strain evidence="1 2">BX17</strain>
    </source>
</reference>
<proteinExistence type="predicted"/>
<dbReference type="EMBL" id="JACOOT010000021">
    <property type="protein sequence ID" value="MBC5651330.1"/>
    <property type="molecule type" value="Genomic_DNA"/>
</dbReference>
<sequence>MEHSNIIGPIFNDFLGLYTGKKPVGIQELIQKYDRHPVLMGLLSNMNSIIYVDAEKVMHEIYPIYKKYRHRALDDSVWKDIVESAETLEKKWNGNLWVRRVILNLVNELDRESQEVQKAATGEMQENLKQKAA</sequence>
<dbReference type="RefSeq" id="WP_186901361.1">
    <property type="nucleotide sequence ID" value="NZ_JACOOT010000021.1"/>
</dbReference>
<name>A0A8I0AIH5_9FIRM</name>
<gene>
    <name evidence="1" type="ORF">H8S54_09445</name>
</gene>
<comment type="caution">
    <text evidence="1">The sequence shown here is derived from an EMBL/GenBank/DDBJ whole genome shotgun (WGS) entry which is preliminary data.</text>
</comment>
<dbReference type="AlphaFoldDB" id="A0A8I0AIH5"/>
<organism evidence="1 2">
    <name type="scientific">Blautia segnis</name>
    <dbReference type="NCBI Taxonomy" id="2763030"/>
    <lineage>
        <taxon>Bacteria</taxon>
        <taxon>Bacillati</taxon>
        <taxon>Bacillota</taxon>
        <taxon>Clostridia</taxon>
        <taxon>Lachnospirales</taxon>
        <taxon>Lachnospiraceae</taxon>
        <taxon>Blautia</taxon>
    </lineage>
</organism>
<protein>
    <submittedName>
        <fullName evidence="1">Uncharacterized protein</fullName>
    </submittedName>
</protein>
<evidence type="ECO:0000313" key="2">
    <source>
        <dbReference type="Proteomes" id="UP000652847"/>
    </source>
</evidence>
<accession>A0A8I0AIH5</accession>
<evidence type="ECO:0000313" key="1">
    <source>
        <dbReference type="EMBL" id="MBC5651330.1"/>
    </source>
</evidence>
<keyword evidence="2" id="KW-1185">Reference proteome</keyword>
<dbReference type="Proteomes" id="UP000652847">
    <property type="component" value="Unassembled WGS sequence"/>
</dbReference>